<dbReference type="EMBL" id="JAOUSF010000004">
    <property type="protein sequence ID" value="MCU9614434.1"/>
    <property type="molecule type" value="Genomic_DNA"/>
</dbReference>
<keyword evidence="5 7" id="KW-0560">Oxidoreductase</keyword>
<feature type="binding site" evidence="8">
    <location>
        <position position="39"/>
    </location>
    <ligand>
        <name>FMN</name>
        <dbReference type="ChEBI" id="CHEBI:58210"/>
        <note>ligand shared between dimeric partners</note>
    </ligand>
</feature>
<evidence type="ECO:0000256" key="8">
    <source>
        <dbReference type="PIRSR" id="PIRSR000232-1"/>
    </source>
</evidence>
<sequence>MEISELIKARRSIGAVEDTPVPDDVIQALLDAATWAPNHKKTEPWKFRVVTGVGREKLGEEMARITAANTKDLSEEDAAKKIEKVRKGPLRAPVIIVMAVSPSGKVPEIEEIVASGCALQNLLLTATDKGLATIVRTGDIAHEPELKAYLQLEDNDKIVGFVYVGYPKKSFEINGSRIPSEEKTIWFK</sequence>
<comment type="cofactor">
    <cofactor evidence="8">
        <name>FMN</name>
        <dbReference type="ChEBI" id="CHEBI:58210"/>
    </cofactor>
    <text evidence="8">Binds 1 FMN per subunit.</text>
</comment>
<dbReference type="Proteomes" id="UP001209318">
    <property type="component" value="Unassembled WGS sequence"/>
</dbReference>
<evidence type="ECO:0000256" key="3">
    <source>
        <dbReference type="ARBA" id="ARBA00022643"/>
    </source>
</evidence>
<name>A0AAE3IW11_9BACI</name>
<gene>
    <name evidence="10" type="ORF">OEV98_12890</name>
</gene>
<keyword evidence="2 7" id="KW-0285">Flavoprotein</keyword>
<feature type="binding site" description="in other chain" evidence="8">
    <location>
        <begin position="10"/>
        <end position="12"/>
    </location>
    <ligand>
        <name>FMN</name>
        <dbReference type="ChEBI" id="CHEBI:58210"/>
        <note>ligand shared between dimeric partners</note>
    </ligand>
</feature>
<dbReference type="InterPro" id="IPR029479">
    <property type="entry name" value="Nitroreductase"/>
</dbReference>
<dbReference type="CDD" id="cd02135">
    <property type="entry name" value="YdjA-like"/>
    <property type="match status" value="1"/>
</dbReference>
<evidence type="ECO:0000256" key="5">
    <source>
        <dbReference type="ARBA" id="ARBA00023002"/>
    </source>
</evidence>
<proteinExistence type="inferred from homology"/>
<dbReference type="Gene3D" id="3.40.109.10">
    <property type="entry name" value="NADH Oxidase"/>
    <property type="match status" value="1"/>
</dbReference>
<dbReference type="EC" id="1.-.-.-" evidence="7"/>
<reference evidence="10" key="1">
    <citation type="submission" date="2022-10" db="EMBL/GenBank/DDBJ databases">
        <title>Description of Fervidibacillus gen. nov. in the family Fervidibacillaceae fam. nov. with two species, Fervidibacillus albus sp. nov., and Fervidibacillus halotolerans sp. nov., isolated from tidal flat sediments.</title>
        <authorList>
            <person name="Kwon K.K."/>
            <person name="Yang S.-H."/>
        </authorList>
    </citation>
    <scope>NUCLEOTIDE SEQUENCE</scope>
    <source>
        <strain evidence="10">JCM 19140</strain>
    </source>
</reference>
<organism evidence="10 11">
    <name type="scientific">Perspicuibacillus lycopersici</name>
    <dbReference type="NCBI Taxonomy" id="1325689"/>
    <lineage>
        <taxon>Bacteria</taxon>
        <taxon>Bacillati</taxon>
        <taxon>Bacillota</taxon>
        <taxon>Bacilli</taxon>
        <taxon>Bacillales</taxon>
        <taxon>Bacillaceae</taxon>
        <taxon>Perspicuibacillus</taxon>
    </lineage>
</organism>
<keyword evidence="3 7" id="KW-0288">FMN</keyword>
<dbReference type="AlphaFoldDB" id="A0AAE3IW11"/>
<dbReference type="InterPro" id="IPR052530">
    <property type="entry name" value="NAD(P)H_nitroreductase"/>
</dbReference>
<evidence type="ECO:0000313" key="10">
    <source>
        <dbReference type="EMBL" id="MCU9614434.1"/>
    </source>
</evidence>
<dbReference type="InterPro" id="IPR026021">
    <property type="entry name" value="YdjA-like"/>
</dbReference>
<evidence type="ECO:0000313" key="11">
    <source>
        <dbReference type="Proteomes" id="UP001209318"/>
    </source>
</evidence>
<dbReference type="PANTHER" id="PTHR43821:SF1">
    <property type="entry name" value="NAD(P)H NITROREDUCTASE YDJA-RELATED"/>
    <property type="match status" value="1"/>
</dbReference>
<keyword evidence="11" id="KW-1185">Reference proteome</keyword>
<protein>
    <recommendedName>
        <fullName evidence="7">Putative NAD(P)H nitroreductase</fullName>
        <ecNumber evidence="7">1.-.-.-</ecNumber>
    </recommendedName>
</protein>
<evidence type="ECO:0000256" key="1">
    <source>
        <dbReference type="ARBA" id="ARBA00007118"/>
    </source>
</evidence>
<evidence type="ECO:0000259" key="9">
    <source>
        <dbReference type="Pfam" id="PF00881"/>
    </source>
</evidence>
<dbReference type="PIRSF" id="PIRSF000232">
    <property type="entry name" value="YdjA"/>
    <property type="match status" value="1"/>
</dbReference>
<keyword evidence="4 7" id="KW-0521">NADP</keyword>
<dbReference type="InterPro" id="IPR000415">
    <property type="entry name" value="Nitroreductase-like"/>
</dbReference>
<feature type="domain" description="Nitroreductase" evidence="9">
    <location>
        <begin position="7"/>
        <end position="166"/>
    </location>
</feature>
<comment type="similarity">
    <text evidence="1 7">Belongs to the nitroreductase family.</text>
</comment>
<accession>A0AAE3IW11</accession>
<evidence type="ECO:0000256" key="6">
    <source>
        <dbReference type="ARBA" id="ARBA00023027"/>
    </source>
</evidence>
<evidence type="ECO:0000256" key="7">
    <source>
        <dbReference type="PIRNR" id="PIRNR000232"/>
    </source>
</evidence>
<comment type="caution">
    <text evidence="10">The sequence shown here is derived from an EMBL/GenBank/DDBJ whole genome shotgun (WGS) entry which is preliminary data.</text>
</comment>
<dbReference type="SUPFAM" id="SSF55469">
    <property type="entry name" value="FMN-dependent nitroreductase-like"/>
    <property type="match status" value="1"/>
</dbReference>
<dbReference type="PANTHER" id="PTHR43821">
    <property type="entry name" value="NAD(P)H NITROREDUCTASE YDJA-RELATED"/>
    <property type="match status" value="1"/>
</dbReference>
<dbReference type="GO" id="GO:0016491">
    <property type="term" value="F:oxidoreductase activity"/>
    <property type="evidence" value="ECO:0007669"/>
    <property type="project" value="UniProtKB-UniRule"/>
</dbReference>
<keyword evidence="6 7" id="KW-0520">NAD</keyword>
<evidence type="ECO:0000256" key="2">
    <source>
        <dbReference type="ARBA" id="ARBA00022630"/>
    </source>
</evidence>
<dbReference type="Pfam" id="PF00881">
    <property type="entry name" value="Nitroreductase"/>
    <property type="match status" value="1"/>
</dbReference>
<evidence type="ECO:0000256" key="4">
    <source>
        <dbReference type="ARBA" id="ARBA00022857"/>
    </source>
</evidence>
<dbReference type="RefSeq" id="WP_263073709.1">
    <property type="nucleotide sequence ID" value="NZ_JAOUSF010000004.1"/>
</dbReference>